<reference evidence="2" key="1">
    <citation type="submission" date="2017-05" db="EMBL/GenBank/DDBJ databases">
        <title>Streptomyces olivochromogenes NBRC 3561 whole genome shotgun sequence.</title>
        <authorList>
            <person name="Dohra H."/>
            <person name="Kodani S."/>
        </authorList>
    </citation>
    <scope>NUCLEOTIDE SEQUENCE [LARGE SCALE GENOMIC DNA]</scope>
    <source>
        <strain evidence="2">NBRC 3561</strain>
    </source>
</reference>
<keyword evidence="2" id="KW-1185">Reference proteome</keyword>
<dbReference type="Proteomes" id="UP000217446">
    <property type="component" value="Unassembled WGS sequence"/>
</dbReference>
<evidence type="ECO:0000313" key="1">
    <source>
        <dbReference type="EMBL" id="GAX57686.1"/>
    </source>
</evidence>
<gene>
    <name evidence="1" type="ORF">SO3561_09256</name>
</gene>
<accession>A0A250VUC0</accession>
<protein>
    <submittedName>
        <fullName evidence="1">Uncharacterized protein</fullName>
    </submittedName>
</protein>
<proteinExistence type="predicted"/>
<sequence>MTRCAGWRGTGFAWMVAGMQEPLDAARSVCAVDSALAG</sequence>
<comment type="caution">
    <text evidence="1">The sequence shown here is derived from an EMBL/GenBank/DDBJ whole genome shotgun (WGS) entry which is preliminary data.</text>
</comment>
<name>A0A250VUC0_STROL</name>
<organism evidence="1 2">
    <name type="scientific">Streptomyces olivochromogenes</name>
    <dbReference type="NCBI Taxonomy" id="1963"/>
    <lineage>
        <taxon>Bacteria</taxon>
        <taxon>Bacillati</taxon>
        <taxon>Actinomycetota</taxon>
        <taxon>Actinomycetes</taxon>
        <taxon>Kitasatosporales</taxon>
        <taxon>Streptomycetaceae</taxon>
        <taxon>Streptomyces</taxon>
    </lineage>
</organism>
<dbReference type="AlphaFoldDB" id="A0A250VUC0"/>
<dbReference type="EMBL" id="BDQI01000039">
    <property type="protein sequence ID" value="GAX57686.1"/>
    <property type="molecule type" value="Genomic_DNA"/>
</dbReference>
<evidence type="ECO:0000313" key="2">
    <source>
        <dbReference type="Proteomes" id="UP000217446"/>
    </source>
</evidence>